<organism evidence="1 2">
    <name type="scientific">Labeo rohita</name>
    <name type="common">Indian major carp</name>
    <name type="synonym">Cyprinus rohita</name>
    <dbReference type="NCBI Taxonomy" id="84645"/>
    <lineage>
        <taxon>Eukaryota</taxon>
        <taxon>Metazoa</taxon>
        <taxon>Chordata</taxon>
        <taxon>Craniata</taxon>
        <taxon>Vertebrata</taxon>
        <taxon>Euteleostomi</taxon>
        <taxon>Actinopterygii</taxon>
        <taxon>Neopterygii</taxon>
        <taxon>Teleostei</taxon>
        <taxon>Ostariophysi</taxon>
        <taxon>Cypriniformes</taxon>
        <taxon>Cyprinidae</taxon>
        <taxon>Labeoninae</taxon>
        <taxon>Labeonini</taxon>
        <taxon>Labeo</taxon>
    </lineage>
</organism>
<evidence type="ECO:0000313" key="2">
    <source>
        <dbReference type="Proteomes" id="UP000830375"/>
    </source>
</evidence>
<sequence length="176" mass="21137">MLNFLWKNRVHYIRKSVILNSYKNGGLDYLDFSILNNTFKINWLKYFLKNPSSVWNIVSSTVFDQLGGLSFLLMCDYKIEKLPVKLSAFHRQALLGWKLIYKHNFSPHQYYIWNNCNILYKHKSIFMKTWFDKGILLVGQLLNSQGYLMTYNEFLSYFEFPVTTKRICLCNWSYLF</sequence>
<evidence type="ECO:0000313" key="1">
    <source>
        <dbReference type="EMBL" id="KAI2655875.1"/>
    </source>
</evidence>
<protein>
    <submittedName>
        <fullName evidence="1">ATPase expression protein 3</fullName>
    </submittedName>
</protein>
<keyword evidence="2" id="KW-1185">Reference proteome</keyword>
<proteinExistence type="predicted"/>
<gene>
    <name evidence="1" type="ORF">H4Q32_012655</name>
</gene>
<name>A0ABQ8LZR0_LABRO</name>
<reference evidence="1 2" key="1">
    <citation type="submission" date="2022-01" db="EMBL/GenBank/DDBJ databases">
        <title>A high-quality chromosome-level genome assembly of rohu carp, Labeo rohita.</title>
        <authorList>
            <person name="Arick M.A. II"/>
            <person name="Hsu C.-Y."/>
            <person name="Magbanua Z."/>
            <person name="Pechanova O."/>
            <person name="Grover C."/>
            <person name="Miller E."/>
            <person name="Thrash A."/>
            <person name="Ezzel L."/>
            <person name="Alam S."/>
            <person name="Benzie J."/>
            <person name="Hamilton M."/>
            <person name="Karsi A."/>
            <person name="Lawrence M.L."/>
            <person name="Peterson D.G."/>
        </authorList>
    </citation>
    <scope>NUCLEOTIDE SEQUENCE [LARGE SCALE GENOMIC DNA]</scope>
    <source>
        <strain evidence="2">BAU-BD-2019</strain>
        <tissue evidence="1">Blood</tissue>
    </source>
</reference>
<dbReference type="Proteomes" id="UP000830375">
    <property type="component" value="Unassembled WGS sequence"/>
</dbReference>
<dbReference type="EMBL" id="JACTAM010000015">
    <property type="protein sequence ID" value="KAI2655875.1"/>
    <property type="molecule type" value="Genomic_DNA"/>
</dbReference>
<accession>A0ABQ8LZR0</accession>
<comment type="caution">
    <text evidence="1">The sequence shown here is derived from an EMBL/GenBank/DDBJ whole genome shotgun (WGS) entry which is preliminary data.</text>
</comment>